<dbReference type="PROSITE" id="PS00720">
    <property type="entry name" value="RASGEF"/>
    <property type="match status" value="1"/>
</dbReference>
<dbReference type="PROSITE" id="PS50212">
    <property type="entry name" value="RASGEF_NTER"/>
    <property type="match status" value="1"/>
</dbReference>
<dbReference type="InterPro" id="IPR019804">
    <property type="entry name" value="Ras_G-nucl-exch_fac_CS"/>
</dbReference>
<gene>
    <name evidence="8" type="ORF">POJ06DRAFT_256806</name>
</gene>
<dbReference type="SMART" id="SM00229">
    <property type="entry name" value="RasGEFN"/>
    <property type="match status" value="1"/>
</dbReference>
<reference evidence="8" key="1">
    <citation type="submission" date="2023-03" db="EMBL/GenBank/DDBJ databases">
        <title>Near-Complete genome sequence of Lipomyces tetrasporous NRRL Y-64009, an oleaginous yeast capable of growing on lignocellulosic hydrolysates.</title>
        <authorList>
            <consortium name="Lawrence Berkeley National Laboratory"/>
            <person name="Jagtap S.S."/>
            <person name="Liu J.-J."/>
            <person name="Walukiewicz H.E."/>
            <person name="Pangilinan J."/>
            <person name="Lipzen A."/>
            <person name="Ahrendt S."/>
            <person name="Koriabine M."/>
            <person name="Cobaugh K."/>
            <person name="Salamov A."/>
            <person name="Yoshinaga Y."/>
            <person name="Ng V."/>
            <person name="Daum C."/>
            <person name="Grigoriev I.V."/>
            <person name="Slininger P.J."/>
            <person name="Dien B.S."/>
            <person name="Jin Y.-S."/>
            <person name="Rao C.V."/>
        </authorList>
    </citation>
    <scope>NUCLEOTIDE SEQUENCE</scope>
    <source>
        <strain evidence="8">NRRL Y-64009</strain>
    </source>
</reference>
<dbReference type="SMART" id="SM00326">
    <property type="entry name" value="SH3"/>
    <property type="match status" value="1"/>
</dbReference>
<dbReference type="Gene3D" id="2.30.30.40">
    <property type="entry name" value="SH3 Domains"/>
    <property type="match status" value="1"/>
</dbReference>
<dbReference type="InterPro" id="IPR008937">
    <property type="entry name" value="Ras-like_GEF"/>
</dbReference>
<evidence type="ECO:0000256" key="2">
    <source>
        <dbReference type="ARBA" id="ARBA00022658"/>
    </source>
</evidence>
<dbReference type="Pfam" id="PF00617">
    <property type="entry name" value="RasGEF"/>
    <property type="match status" value="1"/>
</dbReference>
<dbReference type="InterPro" id="IPR023578">
    <property type="entry name" value="Ras_GEF_dom_sf"/>
</dbReference>
<dbReference type="InterPro" id="IPR001452">
    <property type="entry name" value="SH3_domain"/>
</dbReference>
<dbReference type="Pfam" id="PF00618">
    <property type="entry name" value="RasGEF_N"/>
    <property type="match status" value="1"/>
</dbReference>
<dbReference type="InterPro" id="IPR000651">
    <property type="entry name" value="Ras-like_Gua-exchang_fac_N"/>
</dbReference>
<feature type="domain" description="SH3" evidence="5">
    <location>
        <begin position="19"/>
        <end position="86"/>
    </location>
</feature>
<accession>A0AAD7QQC7</accession>
<dbReference type="Gene3D" id="1.10.840.10">
    <property type="entry name" value="Ras guanine-nucleotide exchange factors catalytic domain"/>
    <property type="match status" value="1"/>
</dbReference>
<dbReference type="InterPro" id="IPR001895">
    <property type="entry name" value="RASGEF_cat_dom"/>
</dbReference>
<dbReference type="GeneID" id="80883232"/>
<dbReference type="PROSITE" id="PS50009">
    <property type="entry name" value="RASGEF_CAT"/>
    <property type="match status" value="1"/>
</dbReference>
<evidence type="ECO:0000256" key="3">
    <source>
        <dbReference type="PROSITE-ProRule" id="PRU00168"/>
    </source>
</evidence>
<proteinExistence type="predicted"/>
<dbReference type="GO" id="GO:0005085">
    <property type="term" value="F:guanyl-nucleotide exchange factor activity"/>
    <property type="evidence" value="ECO:0007669"/>
    <property type="project" value="UniProtKB-KW"/>
</dbReference>
<dbReference type="EMBL" id="JARPMG010000007">
    <property type="protein sequence ID" value="KAJ8099378.1"/>
    <property type="molecule type" value="Genomic_DNA"/>
</dbReference>
<sequence length="907" mass="100059">MATDGIHSIFPPQEHNYVAYHPFLRATHRFDPAALESPVAGGCLDFEAGDLIVLHSFHATGWADGTSLSTNKRGWIPSNYCEPYDIPQVRPLLVAILNALVNPRAEDGRSSQVAVTTIVSGVRNLLEGTDCLARDSPLVREAEAINKSRRALLAEVSALVSCVKRQSPDHSISEDLVYRAHRVLVCAAAFLDTIDLDEYSYLPSPPPAEYTSETGSSVDGGGFAGPSLTFEYQPVSALARLNFLYDSALVCLGSFLNSSYVDTRTPAKLLLTTRRAAHACRELLAVVETVSSRASPIVYSLEEAKEAMYDRITAIVTAARDVVAAQCIENNGPESLLTESQNLIDAIVACVRTAGLCLAKAKYVLDRVGDFELEIDRRYLDYQLRSQLGESRRSSSKSESSYGMTAATSLDDEPWNLALVSESLPSDIEPEVKGKKTRTPLQDRIIFNADGQVQGGSLEALVKQLTANNVAPDALFVSTFFLTFRLFTTSTALAQALVHRFTSLSPDEPNVLAVRLRVYNALKGWMESHWRMETDNEAIPIIVDFAHGSLKSTLPFASARLLDLSKKVVSCDKPLVPRSMSKLGIDTSLGILLPDSSSVPTPIVNKLHLAIVARYVREGELPPSILDFDPLELARQITVKESRLFCKIVPEELLGQEFSKKAGKSTAVNVKAMSSLSTDLANLIGESILAGDVPLKVRMNIIRHWIRVAEKCLELKNYNCLMAIACALQSSVILRLKKTWELLPPRYHSLFAELKGIIVYEKNYASYRTLLRNTSTPCIPYLGVYLTDLTFADEGNSDFRTFHPDMEDSSPIINFDKHVRTTKIIADLQRFQVPYRFQDVPELQAWLDVEIKRVHDMYLEDQHVLYRRSCMIEPKAGGTQAYGGIGAGIGVSAVTEGVSWSEERASS</sequence>
<feature type="domain" description="N-terminal Ras-GEF" evidence="7">
    <location>
        <begin position="449"/>
        <end position="569"/>
    </location>
</feature>
<dbReference type="SMART" id="SM00147">
    <property type="entry name" value="RasGEF"/>
    <property type="match status" value="1"/>
</dbReference>
<dbReference type="PROSITE" id="PS50002">
    <property type="entry name" value="SH3"/>
    <property type="match status" value="1"/>
</dbReference>
<name>A0AAD7QQC7_9ASCO</name>
<dbReference type="InterPro" id="IPR036964">
    <property type="entry name" value="RASGEF_cat_dom_sf"/>
</dbReference>
<evidence type="ECO:0000259" key="6">
    <source>
        <dbReference type="PROSITE" id="PS50009"/>
    </source>
</evidence>
<keyword evidence="9" id="KW-1185">Reference proteome</keyword>
<dbReference type="Gene3D" id="1.20.870.10">
    <property type="entry name" value="Son of sevenless (SoS) protein Chain: S domain 1"/>
    <property type="match status" value="1"/>
</dbReference>
<evidence type="ECO:0000259" key="5">
    <source>
        <dbReference type="PROSITE" id="PS50002"/>
    </source>
</evidence>
<keyword evidence="2 3" id="KW-0344">Guanine-nucleotide releasing factor</keyword>
<protein>
    <submittedName>
        <fullName evidence="8">Ras guanine nucleotide exchange factor domain-containing protein</fullName>
    </submittedName>
</protein>
<dbReference type="RefSeq" id="XP_056042828.1">
    <property type="nucleotide sequence ID" value="XM_056188066.1"/>
</dbReference>
<dbReference type="CDD" id="cd06224">
    <property type="entry name" value="REM"/>
    <property type="match status" value="1"/>
</dbReference>
<dbReference type="PANTHER" id="PTHR23113">
    <property type="entry name" value="GUANINE NUCLEOTIDE EXCHANGE FACTOR"/>
    <property type="match status" value="1"/>
</dbReference>
<evidence type="ECO:0000256" key="4">
    <source>
        <dbReference type="PROSITE-ProRule" id="PRU00192"/>
    </source>
</evidence>
<keyword evidence="1 4" id="KW-0728">SH3 domain</keyword>
<dbReference type="Proteomes" id="UP001217417">
    <property type="component" value="Unassembled WGS sequence"/>
</dbReference>
<dbReference type="PANTHER" id="PTHR23113:SF354">
    <property type="entry name" value="BUD SITE SELECTION PROTEIN 5"/>
    <property type="match status" value="1"/>
</dbReference>
<comment type="caution">
    <text evidence="8">The sequence shown here is derived from an EMBL/GenBank/DDBJ whole genome shotgun (WGS) entry which is preliminary data.</text>
</comment>
<dbReference type="SUPFAM" id="SSF50044">
    <property type="entry name" value="SH3-domain"/>
    <property type="match status" value="1"/>
</dbReference>
<dbReference type="InterPro" id="IPR036028">
    <property type="entry name" value="SH3-like_dom_sf"/>
</dbReference>
<evidence type="ECO:0000313" key="8">
    <source>
        <dbReference type="EMBL" id="KAJ8099378.1"/>
    </source>
</evidence>
<dbReference type="AlphaFoldDB" id="A0AAD7QQC7"/>
<dbReference type="GO" id="GO:0005886">
    <property type="term" value="C:plasma membrane"/>
    <property type="evidence" value="ECO:0007669"/>
    <property type="project" value="TreeGrafter"/>
</dbReference>
<evidence type="ECO:0000256" key="1">
    <source>
        <dbReference type="ARBA" id="ARBA00022443"/>
    </source>
</evidence>
<dbReference type="CDD" id="cd00155">
    <property type="entry name" value="RasGEF"/>
    <property type="match status" value="1"/>
</dbReference>
<evidence type="ECO:0000259" key="7">
    <source>
        <dbReference type="PROSITE" id="PS50212"/>
    </source>
</evidence>
<feature type="domain" description="Ras-GEF" evidence="6">
    <location>
        <begin position="629"/>
        <end position="875"/>
    </location>
</feature>
<organism evidence="8 9">
    <name type="scientific">Lipomyces tetrasporus</name>
    <dbReference type="NCBI Taxonomy" id="54092"/>
    <lineage>
        <taxon>Eukaryota</taxon>
        <taxon>Fungi</taxon>
        <taxon>Dikarya</taxon>
        <taxon>Ascomycota</taxon>
        <taxon>Saccharomycotina</taxon>
        <taxon>Lipomycetes</taxon>
        <taxon>Lipomycetales</taxon>
        <taxon>Lipomycetaceae</taxon>
        <taxon>Lipomyces</taxon>
    </lineage>
</organism>
<dbReference type="SUPFAM" id="SSF48366">
    <property type="entry name" value="Ras GEF"/>
    <property type="match status" value="1"/>
</dbReference>
<dbReference type="GO" id="GO:0007265">
    <property type="term" value="P:Ras protein signal transduction"/>
    <property type="evidence" value="ECO:0007669"/>
    <property type="project" value="TreeGrafter"/>
</dbReference>
<evidence type="ECO:0000313" key="9">
    <source>
        <dbReference type="Proteomes" id="UP001217417"/>
    </source>
</evidence>